<dbReference type="RefSeq" id="WP_073538759.1">
    <property type="nucleotide sequence ID" value="NZ_CP018335.1"/>
</dbReference>
<evidence type="ECO:0000313" key="3">
    <source>
        <dbReference type="Proteomes" id="UP000184604"/>
    </source>
</evidence>
<dbReference type="CDD" id="cd00592">
    <property type="entry name" value="HTH_MerR-like"/>
    <property type="match status" value="1"/>
</dbReference>
<name>A0A1L5F817_CLOKL</name>
<evidence type="ECO:0000313" key="2">
    <source>
        <dbReference type="EMBL" id="APM39122.1"/>
    </source>
</evidence>
<gene>
    <name evidence="2" type="ORF">BS101_10380</name>
</gene>
<protein>
    <recommendedName>
        <fullName evidence="1">HTH merR-type domain-containing protein</fullName>
    </recommendedName>
</protein>
<dbReference type="GO" id="GO:0003677">
    <property type="term" value="F:DNA binding"/>
    <property type="evidence" value="ECO:0007669"/>
    <property type="project" value="InterPro"/>
</dbReference>
<sequence length="200" mass="23728">MENNIINNSKINMYRTKDVAEMLNTNTQTIRNYCATFRNILDTNHKSGQHRNFTVEDINKLKLIKQLLQEKHLTSKQIIEYFNNSKNNELNNFDFKLLVQAISDAMLPQIEDIIIKNLQTQTGDIKDAITDKSDDINNNINKLLFGEEEIKTTVNQIKNEQTQYISRVQRRRNIRKKRGIHFYLKKFCFWNFLIPKNTET</sequence>
<dbReference type="InterPro" id="IPR009061">
    <property type="entry name" value="DNA-bd_dom_put_sf"/>
</dbReference>
<organism evidence="2 3">
    <name type="scientific">Clostridium kluyveri</name>
    <dbReference type="NCBI Taxonomy" id="1534"/>
    <lineage>
        <taxon>Bacteria</taxon>
        <taxon>Bacillati</taxon>
        <taxon>Bacillota</taxon>
        <taxon>Clostridia</taxon>
        <taxon>Eubacteriales</taxon>
        <taxon>Clostridiaceae</taxon>
        <taxon>Clostridium</taxon>
    </lineage>
</organism>
<dbReference type="SUPFAM" id="SSF46955">
    <property type="entry name" value="Putative DNA-binding domain"/>
    <property type="match status" value="1"/>
</dbReference>
<accession>A0A1L5F817</accession>
<dbReference type="Proteomes" id="UP000184604">
    <property type="component" value="Chromosome"/>
</dbReference>
<feature type="domain" description="HTH merR-type" evidence="1">
    <location>
        <begin position="14"/>
        <end position="83"/>
    </location>
</feature>
<dbReference type="Pfam" id="PF13411">
    <property type="entry name" value="MerR_1"/>
    <property type="match status" value="1"/>
</dbReference>
<proteinExistence type="predicted"/>
<dbReference type="AlphaFoldDB" id="A0A1L5F817"/>
<dbReference type="GO" id="GO:0006355">
    <property type="term" value="P:regulation of DNA-templated transcription"/>
    <property type="evidence" value="ECO:0007669"/>
    <property type="project" value="InterPro"/>
</dbReference>
<evidence type="ECO:0000259" key="1">
    <source>
        <dbReference type="Pfam" id="PF13411"/>
    </source>
</evidence>
<dbReference type="EMBL" id="CP018335">
    <property type="protein sequence ID" value="APM39122.1"/>
    <property type="molecule type" value="Genomic_DNA"/>
</dbReference>
<dbReference type="Gene3D" id="1.10.1660.10">
    <property type="match status" value="1"/>
</dbReference>
<dbReference type="OrthoDB" id="9810140at2"/>
<reference evidence="2 3" key="1">
    <citation type="submission" date="2016-12" db="EMBL/GenBank/DDBJ databases">
        <title>Complete genome sequence of Clostridium kluyveri JZZ isolated from the pit mud of a Chinese flavor liquor-making factory.</title>
        <authorList>
            <person name="Wang Y."/>
        </authorList>
    </citation>
    <scope>NUCLEOTIDE SEQUENCE [LARGE SCALE GENOMIC DNA]</scope>
    <source>
        <strain evidence="2 3">JZZ</strain>
    </source>
</reference>
<dbReference type="InterPro" id="IPR000551">
    <property type="entry name" value="MerR-type_HTH_dom"/>
</dbReference>